<evidence type="ECO:0000313" key="3">
    <source>
        <dbReference type="Proteomes" id="UP000605518"/>
    </source>
</evidence>
<sequence length="74" mass="8813">MSHYHGQYPHRKFPKPRKPSATMKRENGTGPFKIPFCGRWVLRDSEGNYIGHDQFRNDLKDRYEAEYEIEIIGD</sequence>
<feature type="region of interest" description="Disordered" evidence="1">
    <location>
        <begin position="1"/>
        <end position="30"/>
    </location>
</feature>
<organism evidence="2 3">
    <name type="scientific">Rhizobium phage RHph_Y68</name>
    <dbReference type="NCBI Taxonomy" id="2509787"/>
    <lineage>
        <taxon>Viruses</taxon>
        <taxon>Duplodnaviria</taxon>
        <taxon>Heunggongvirae</taxon>
        <taxon>Uroviricota</taxon>
        <taxon>Caudoviricetes</taxon>
        <taxon>Pootjesviridae</taxon>
        <taxon>Staniewskivirinae</taxon>
        <taxon>Trinifflemingvirus</taxon>
        <taxon>Trinifflemingvirus Y68</taxon>
    </lineage>
</organism>
<accession>A0A7S5R9C8</accession>
<name>A0A7S5R9C8_9CAUD</name>
<gene>
    <name evidence="2" type="ORF">EVB55_214</name>
</gene>
<dbReference type="Proteomes" id="UP000605518">
    <property type="component" value="Segment"/>
</dbReference>
<evidence type="ECO:0000313" key="2">
    <source>
        <dbReference type="EMBL" id="QIG68149.1"/>
    </source>
</evidence>
<dbReference type="EMBL" id="MN988486">
    <property type="protein sequence ID" value="QIG68149.1"/>
    <property type="molecule type" value="Genomic_DNA"/>
</dbReference>
<proteinExistence type="predicted"/>
<feature type="compositionally biased region" description="Basic residues" evidence="1">
    <location>
        <begin position="8"/>
        <end position="18"/>
    </location>
</feature>
<protein>
    <submittedName>
        <fullName evidence="2">Uncharacterized protein</fullName>
    </submittedName>
</protein>
<reference evidence="2" key="1">
    <citation type="submission" date="2020-01" db="EMBL/GenBank/DDBJ databases">
        <title>Patterns of diversity and host range of bacteriophage communities associated with bean-nodulatin bacteria.</title>
        <authorList>
            <person name="Vann Cauwenberghe J."/>
            <person name="Santamaria R.I."/>
            <person name="Bustos P."/>
            <person name="Juarez S."/>
            <person name="Gonzalez V."/>
        </authorList>
    </citation>
    <scope>NUCLEOTIDE SEQUENCE</scope>
</reference>
<evidence type="ECO:0000256" key="1">
    <source>
        <dbReference type="SAM" id="MobiDB-lite"/>
    </source>
</evidence>
<keyword evidence="3" id="KW-1185">Reference proteome</keyword>